<gene>
    <name evidence="3" type="primary">cox1-I2</name>
</gene>
<keyword evidence="1" id="KW-0812">Transmembrane</keyword>
<dbReference type="GO" id="GO:0005739">
    <property type="term" value="C:mitochondrion"/>
    <property type="evidence" value="ECO:0007669"/>
    <property type="project" value="UniProtKB-ARBA"/>
</dbReference>
<keyword evidence="1" id="KW-1133">Transmembrane helix</keyword>
<evidence type="ECO:0000256" key="1">
    <source>
        <dbReference type="SAM" id="Phobius"/>
    </source>
</evidence>
<dbReference type="InterPro" id="IPR051289">
    <property type="entry name" value="LAGLIDADG_Endonuclease"/>
</dbReference>
<feature type="transmembrane region" description="Helical" evidence="1">
    <location>
        <begin position="6"/>
        <end position="32"/>
    </location>
</feature>
<accession>S5U4P3</accession>
<dbReference type="GeneID" id="16792502"/>
<dbReference type="InterPro" id="IPR027434">
    <property type="entry name" value="Homing_endonucl"/>
</dbReference>
<sequence>KYKLLFIIYFIYIIIKISFDAGKTLFYYSYILKGYIKYIIKYSFFYILSLVKSFIIIGLHACILYITVINSKVYNIHQRLYMIIHKFNKLLFKVNNNYSRKLSYTPHKSNISYSNLINFNQWLVGFTDGNGSFNIYIDKNKTKVTFNYKITQSTYNIQILHKIKKILNVGTISNNRYNISNYKVRRMEHLVNIILPIFDENILLTSKYYEYIKFKKCILIYNNDNISIKDKINIILNIKNEVRPIDYKSPIWKNIDIKNKEIIKSIVSKSWLTGFFEAKASFCLVNKDNKTNRIVHSFSINHKLDNIILYAIKYIFHISSNIKLNNNKYYQIETTNNRSIQNIINYFITKDHSIIFLGVKNLEFSIWKRSYYKYKGNNEKLNEIRDKMRIIVNNYKNV</sequence>
<feature type="transmembrane region" description="Helical" evidence="1">
    <location>
        <begin position="44"/>
        <end position="68"/>
    </location>
</feature>
<evidence type="ECO:0000259" key="2">
    <source>
        <dbReference type="Pfam" id="PF00961"/>
    </source>
</evidence>
<dbReference type="Gene3D" id="3.10.28.10">
    <property type="entry name" value="Homing endonucleases"/>
    <property type="match status" value="2"/>
</dbReference>
<feature type="domain" description="Homing endonuclease LAGLIDADG" evidence="2">
    <location>
        <begin position="123"/>
        <end position="217"/>
    </location>
</feature>
<geneLocation type="mitochondrion" evidence="3"/>
<dbReference type="PANTHER" id="PTHR36181:SF2">
    <property type="entry name" value="INTRON-ENCODED ENDONUCLEASE AI3-RELATED"/>
    <property type="match status" value="1"/>
</dbReference>
<dbReference type="PANTHER" id="PTHR36181">
    <property type="entry name" value="INTRON-ENCODED ENDONUCLEASE AI3-RELATED"/>
    <property type="match status" value="1"/>
</dbReference>
<reference evidence="3" key="1">
    <citation type="submission" date="2013-04" db="EMBL/GenBank/DDBJ databases">
        <authorList>
            <person name="Zemanova J."/>
            <person name="Brejova B."/>
            <person name="Nosek J."/>
        </authorList>
    </citation>
    <scope>NUCLEOTIDE SEQUENCE</scope>
    <source>
        <strain evidence="3">CBS 2030</strain>
    </source>
</reference>
<proteinExistence type="predicted"/>
<dbReference type="Pfam" id="PF00961">
    <property type="entry name" value="LAGLIDADG_1"/>
    <property type="match status" value="2"/>
</dbReference>
<dbReference type="EMBL" id="KC993176">
    <property type="protein sequence ID" value="AGS44081.1"/>
    <property type="molecule type" value="Genomic_DNA"/>
</dbReference>
<keyword evidence="3" id="KW-0496">Mitochondrion</keyword>
<keyword evidence="1" id="KW-0472">Membrane</keyword>
<dbReference type="GO" id="GO:0004519">
    <property type="term" value="F:endonuclease activity"/>
    <property type="evidence" value="ECO:0007669"/>
    <property type="project" value="InterPro"/>
</dbReference>
<protein>
    <recommendedName>
        <fullName evidence="2">Homing endonuclease LAGLIDADG domain-containing protein</fullName>
    </recommendedName>
</protein>
<dbReference type="RefSeq" id="YP_008474874.1">
    <property type="nucleotide sequence ID" value="NC_022154.1"/>
</dbReference>
<organism evidence="3">
    <name type="scientific">Meyerozyma guilliermondii</name>
    <name type="common">Yeast</name>
    <name type="synonym">Candida guilliermondii</name>
    <dbReference type="NCBI Taxonomy" id="4929"/>
    <lineage>
        <taxon>Eukaryota</taxon>
        <taxon>Fungi</taxon>
        <taxon>Dikarya</taxon>
        <taxon>Ascomycota</taxon>
        <taxon>Saccharomycotina</taxon>
        <taxon>Pichiomycetes</taxon>
        <taxon>Debaryomycetaceae</taxon>
        <taxon>Meyerozyma</taxon>
    </lineage>
</organism>
<evidence type="ECO:0000313" key="3">
    <source>
        <dbReference type="EMBL" id="AGS44081.1"/>
    </source>
</evidence>
<feature type="non-terminal residue" evidence="3">
    <location>
        <position position="1"/>
    </location>
</feature>
<feature type="domain" description="Homing endonuclease LAGLIDADG" evidence="2">
    <location>
        <begin position="272"/>
        <end position="369"/>
    </location>
</feature>
<name>S5U4P3_PICGM</name>
<dbReference type="SUPFAM" id="SSF55608">
    <property type="entry name" value="Homing endonucleases"/>
    <property type="match status" value="2"/>
</dbReference>
<dbReference type="InterPro" id="IPR004860">
    <property type="entry name" value="LAGLIDADG_dom"/>
</dbReference>
<dbReference type="AlphaFoldDB" id="S5U4P3"/>